<dbReference type="InterPro" id="IPR014729">
    <property type="entry name" value="Rossmann-like_a/b/a_fold"/>
</dbReference>
<evidence type="ECO:0000313" key="12">
    <source>
        <dbReference type="Proteomes" id="UP000823613"/>
    </source>
</evidence>
<proteinExistence type="inferred from homology"/>
<feature type="short sequence motif" description="'HIGH' region" evidence="8">
    <location>
        <begin position="39"/>
        <end position="48"/>
    </location>
</feature>
<dbReference type="SUPFAM" id="SSF55174">
    <property type="entry name" value="Alpha-L RNA-binding motif"/>
    <property type="match status" value="1"/>
</dbReference>
<evidence type="ECO:0000313" key="11">
    <source>
        <dbReference type="EMBL" id="MBO8427513.1"/>
    </source>
</evidence>
<dbReference type="GO" id="GO:0005524">
    <property type="term" value="F:ATP binding"/>
    <property type="evidence" value="ECO:0007669"/>
    <property type="project" value="UniProtKB-UniRule"/>
</dbReference>
<comment type="caution">
    <text evidence="11">The sequence shown here is derived from an EMBL/GenBank/DDBJ whole genome shotgun (WGS) entry which is preliminary data.</text>
</comment>
<evidence type="ECO:0000256" key="8">
    <source>
        <dbReference type="HAMAP-Rule" id="MF_02006"/>
    </source>
</evidence>
<keyword evidence="3 8" id="KW-0067">ATP-binding</keyword>
<dbReference type="AlphaFoldDB" id="A0A9D9DIR3"/>
<feature type="binding site" evidence="8">
    <location>
        <position position="233"/>
    </location>
    <ligand>
        <name>ATP</name>
        <dbReference type="ChEBI" id="CHEBI:30616"/>
    </ligand>
</feature>
<evidence type="ECO:0000259" key="10">
    <source>
        <dbReference type="SMART" id="SM00363"/>
    </source>
</evidence>
<dbReference type="SMART" id="SM00363">
    <property type="entry name" value="S4"/>
    <property type="match status" value="1"/>
</dbReference>
<dbReference type="CDD" id="cd00165">
    <property type="entry name" value="S4"/>
    <property type="match status" value="1"/>
</dbReference>
<dbReference type="Pfam" id="PF00579">
    <property type="entry name" value="tRNA-synt_1b"/>
    <property type="match status" value="1"/>
</dbReference>
<dbReference type="CDD" id="cd00805">
    <property type="entry name" value="TyrRS_core"/>
    <property type="match status" value="1"/>
</dbReference>
<evidence type="ECO:0000256" key="6">
    <source>
        <dbReference type="ARBA" id="ARBA00023146"/>
    </source>
</evidence>
<feature type="domain" description="RNA-binding S4" evidence="10">
    <location>
        <begin position="350"/>
        <end position="413"/>
    </location>
</feature>
<dbReference type="Gene3D" id="1.10.240.10">
    <property type="entry name" value="Tyrosyl-Transfer RNA Synthetase"/>
    <property type="match status" value="1"/>
</dbReference>
<comment type="subcellular location">
    <subcellularLocation>
        <location evidence="8">Cytoplasm</location>
    </subcellularLocation>
</comment>
<comment type="subunit">
    <text evidence="8">Homodimer.</text>
</comment>
<evidence type="ECO:0000256" key="1">
    <source>
        <dbReference type="ARBA" id="ARBA00022598"/>
    </source>
</evidence>
<sequence length="416" mass="47879">MFDIISDLEYRGLIDNFSNKEKIKELLKTPQTIYCGFDPSASSMHIGNFVMISLLMRLQRAGHKIIAVVGGGTGMIGDPSGKSKERSFLTMEKVKENVESLKKQLSRFLDFSDPNKGIYLNNYEWLGKMSLIEYLRDVAKHFSINYMLSKDIVSSRLESGISLTEFTYMTLQSYDFYKLYKEYGCKIQVGGGDQWGNLTTGLDYIRKVNGPDSDCECMTCKLITRSDGKKFGKSEEGAIYLDKNLVSPYKMYQFFINQSDEDAIRYLKVFTFLSKDEIEEIAKEHFAHLGERIGQKRLAYEVTKIIHGEEEALRAIKMSEALFKNSFNELKENEITELFNNMKVKINKEMTLEDILISVKASTSKREAREFIKNGAISVNGIKVTLNTKIFNDEEYLYNKYLIIKRGKKNYYLAEL</sequence>
<protein>
    <recommendedName>
        <fullName evidence="8">Tyrosine--tRNA ligase</fullName>
        <ecNumber evidence="8">6.1.1.1</ecNumber>
    </recommendedName>
    <alternativeName>
        <fullName evidence="8">Tyrosyl-tRNA synthetase</fullName>
        <shortName evidence="8">TyrRS</shortName>
    </alternativeName>
</protein>
<organism evidence="11 12">
    <name type="scientific">Candidatus Onthovivens merdipullorum</name>
    <dbReference type="NCBI Taxonomy" id="2840889"/>
    <lineage>
        <taxon>Bacteria</taxon>
        <taxon>Bacillati</taxon>
        <taxon>Bacillota</taxon>
        <taxon>Bacilli</taxon>
        <taxon>Bacillales</taxon>
        <taxon>Candidatus Onthovivens</taxon>
    </lineage>
</organism>
<dbReference type="InterPro" id="IPR002307">
    <property type="entry name" value="Tyr-tRNA-ligase"/>
</dbReference>
<comment type="catalytic activity">
    <reaction evidence="7 8">
        <text>tRNA(Tyr) + L-tyrosine + ATP = L-tyrosyl-tRNA(Tyr) + AMP + diphosphate + H(+)</text>
        <dbReference type="Rhea" id="RHEA:10220"/>
        <dbReference type="Rhea" id="RHEA-COMP:9706"/>
        <dbReference type="Rhea" id="RHEA-COMP:9707"/>
        <dbReference type="ChEBI" id="CHEBI:15378"/>
        <dbReference type="ChEBI" id="CHEBI:30616"/>
        <dbReference type="ChEBI" id="CHEBI:33019"/>
        <dbReference type="ChEBI" id="CHEBI:58315"/>
        <dbReference type="ChEBI" id="CHEBI:78442"/>
        <dbReference type="ChEBI" id="CHEBI:78536"/>
        <dbReference type="ChEBI" id="CHEBI:456215"/>
        <dbReference type="EC" id="6.1.1.1"/>
    </reaction>
</comment>
<dbReference type="SUPFAM" id="SSF52374">
    <property type="entry name" value="Nucleotidylyl transferase"/>
    <property type="match status" value="1"/>
</dbReference>
<dbReference type="InterPro" id="IPR024107">
    <property type="entry name" value="Tyr-tRNA-ligase_bac_1"/>
</dbReference>
<dbReference type="HAMAP" id="MF_02006">
    <property type="entry name" value="Tyr_tRNA_synth_type1"/>
    <property type="match status" value="1"/>
</dbReference>
<dbReference type="PROSITE" id="PS50889">
    <property type="entry name" value="S4"/>
    <property type="match status" value="1"/>
</dbReference>
<dbReference type="Gene3D" id="3.40.50.620">
    <property type="entry name" value="HUPs"/>
    <property type="match status" value="1"/>
</dbReference>
<dbReference type="FunFam" id="1.10.240.10:FF:000001">
    <property type="entry name" value="Tyrosine--tRNA ligase"/>
    <property type="match status" value="1"/>
</dbReference>
<evidence type="ECO:0000256" key="5">
    <source>
        <dbReference type="ARBA" id="ARBA00022917"/>
    </source>
</evidence>
<feature type="binding site" evidence="8">
    <location>
        <position position="172"/>
    </location>
    <ligand>
        <name>L-tyrosine</name>
        <dbReference type="ChEBI" id="CHEBI:58315"/>
    </ligand>
</feature>
<dbReference type="InterPro" id="IPR002942">
    <property type="entry name" value="S4_RNA-bd"/>
</dbReference>
<accession>A0A9D9DIR3</accession>
<dbReference type="InterPro" id="IPR054608">
    <property type="entry name" value="SYY-like_C"/>
</dbReference>
<evidence type="ECO:0000256" key="4">
    <source>
        <dbReference type="ARBA" id="ARBA00022884"/>
    </source>
</evidence>
<dbReference type="EC" id="6.1.1.1" evidence="8"/>
<comment type="function">
    <text evidence="8">Catalyzes the attachment of tyrosine to tRNA(Tyr) in a two-step reaction: tyrosine is first activated by ATP to form Tyr-AMP and then transferred to the acceptor end of tRNA(Tyr).</text>
</comment>
<name>A0A9D9DIR3_9BACL</name>
<keyword evidence="5 8" id="KW-0648">Protein biosynthesis</keyword>
<dbReference type="GO" id="GO:0006437">
    <property type="term" value="P:tyrosyl-tRNA aminoacylation"/>
    <property type="evidence" value="ECO:0007669"/>
    <property type="project" value="UniProtKB-UniRule"/>
</dbReference>
<comment type="similarity">
    <text evidence="8">Belongs to the class-I aminoacyl-tRNA synthetase family. TyrS type 1 subfamily.</text>
</comment>
<evidence type="ECO:0000256" key="7">
    <source>
        <dbReference type="ARBA" id="ARBA00048248"/>
    </source>
</evidence>
<dbReference type="NCBIfam" id="TIGR00234">
    <property type="entry name" value="tyrS"/>
    <property type="match status" value="1"/>
</dbReference>
<reference evidence="11" key="1">
    <citation type="submission" date="2020-10" db="EMBL/GenBank/DDBJ databases">
        <authorList>
            <person name="Gilroy R."/>
        </authorList>
    </citation>
    <scope>NUCLEOTIDE SEQUENCE</scope>
    <source>
        <strain evidence="11">11159</strain>
    </source>
</reference>
<dbReference type="InterPro" id="IPR024088">
    <property type="entry name" value="Tyr-tRNA-ligase_bac-type"/>
</dbReference>
<dbReference type="InterPro" id="IPR036986">
    <property type="entry name" value="S4_RNA-bd_sf"/>
</dbReference>
<keyword evidence="2 8" id="KW-0547">Nucleotide-binding</keyword>
<evidence type="ECO:0000256" key="2">
    <source>
        <dbReference type="ARBA" id="ARBA00022741"/>
    </source>
</evidence>
<dbReference type="InterPro" id="IPR002305">
    <property type="entry name" value="aa-tRNA-synth_Ic"/>
</dbReference>
<keyword evidence="8" id="KW-0963">Cytoplasm</keyword>
<keyword evidence="1 8" id="KW-0436">Ligase</keyword>
<dbReference type="PRINTS" id="PR01040">
    <property type="entry name" value="TRNASYNTHTYR"/>
</dbReference>
<feature type="short sequence motif" description="'KMSKS' region" evidence="8">
    <location>
        <begin position="230"/>
        <end position="234"/>
    </location>
</feature>
<dbReference type="PANTHER" id="PTHR11766">
    <property type="entry name" value="TYROSYL-TRNA SYNTHETASE"/>
    <property type="match status" value="1"/>
</dbReference>
<evidence type="ECO:0000256" key="3">
    <source>
        <dbReference type="ARBA" id="ARBA00022840"/>
    </source>
</evidence>
<keyword evidence="6 8" id="KW-0030">Aminoacyl-tRNA synthetase</keyword>
<dbReference type="GO" id="GO:0003723">
    <property type="term" value="F:RNA binding"/>
    <property type="evidence" value="ECO:0007669"/>
    <property type="project" value="UniProtKB-KW"/>
</dbReference>
<dbReference type="GO" id="GO:0005829">
    <property type="term" value="C:cytosol"/>
    <property type="evidence" value="ECO:0007669"/>
    <property type="project" value="TreeGrafter"/>
</dbReference>
<dbReference type="Pfam" id="PF22421">
    <property type="entry name" value="SYY_C-terminal"/>
    <property type="match status" value="1"/>
</dbReference>
<dbReference type="EMBL" id="JADIMY010000065">
    <property type="protein sequence ID" value="MBO8427513.1"/>
    <property type="molecule type" value="Genomic_DNA"/>
</dbReference>
<feature type="binding site" evidence="8">
    <location>
        <position position="34"/>
    </location>
    <ligand>
        <name>L-tyrosine</name>
        <dbReference type="ChEBI" id="CHEBI:58315"/>
    </ligand>
</feature>
<reference evidence="11" key="2">
    <citation type="journal article" date="2021" name="PeerJ">
        <title>Extensive microbial diversity within the chicken gut microbiome revealed by metagenomics and culture.</title>
        <authorList>
            <person name="Gilroy R."/>
            <person name="Ravi A."/>
            <person name="Getino M."/>
            <person name="Pursley I."/>
            <person name="Horton D.L."/>
            <person name="Alikhan N.F."/>
            <person name="Baker D."/>
            <person name="Gharbi K."/>
            <person name="Hall N."/>
            <person name="Watson M."/>
            <person name="Adriaenssens E.M."/>
            <person name="Foster-Nyarko E."/>
            <person name="Jarju S."/>
            <person name="Secka A."/>
            <person name="Antonio M."/>
            <person name="Oren A."/>
            <person name="Chaudhuri R.R."/>
            <person name="La Ragione R."/>
            <person name="Hildebrand F."/>
            <person name="Pallen M.J."/>
        </authorList>
    </citation>
    <scope>NUCLEOTIDE SEQUENCE</scope>
    <source>
        <strain evidence="11">11159</strain>
    </source>
</reference>
<keyword evidence="4 9" id="KW-0694">RNA-binding</keyword>
<dbReference type="PANTHER" id="PTHR11766:SF0">
    <property type="entry name" value="TYROSINE--TRNA LIGASE, MITOCHONDRIAL"/>
    <property type="match status" value="1"/>
</dbReference>
<dbReference type="Proteomes" id="UP000823613">
    <property type="component" value="Unassembled WGS sequence"/>
</dbReference>
<gene>
    <name evidence="8" type="primary">tyrS</name>
    <name evidence="11" type="ORF">IAC58_03040</name>
</gene>
<feature type="binding site" evidence="8">
    <location>
        <position position="168"/>
    </location>
    <ligand>
        <name>L-tyrosine</name>
        <dbReference type="ChEBI" id="CHEBI:58315"/>
    </ligand>
</feature>
<dbReference type="Gene3D" id="3.10.290.10">
    <property type="entry name" value="RNA-binding S4 domain"/>
    <property type="match status" value="1"/>
</dbReference>
<dbReference type="GO" id="GO:0004831">
    <property type="term" value="F:tyrosine-tRNA ligase activity"/>
    <property type="evidence" value="ECO:0007669"/>
    <property type="project" value="UniProtKB-UniRule"/>
</dbReference>
<evidence type="ECO:0000256" key="9">
    <source>
        <dbReference type="PROSITE-ProRule" id="PRU00182"/>
    </source>
</evidence>